<evidence type="ECO:0000313" key="4">
    <source>
        <dbReference type="EMBL" id="KAK9672452.1"/>
    </source>
</evidence>
<dbReference type="Gene3D" id="1.25.40.10">
    <property type="entry name" value="Tetratricopeptide repeat domain"/>
    <property type="match status" value="3"/>
</dbReference>
<evidence type="ECO:0000256" key="3">
    <source>
        <dbReference type="PROSITE-ProRule" id="PRU00708"/>
    </source>
</evidence>
<dbReference type="Pfam" id="PF12854">
    <property type="entry name" value="PPR_1"/>
    <property type="match status" value="1"/>
</dbReference>
<reference evidence="4" key="1">
    <citation type="submission" date="2024-03" db="EMBL/GenBank/DDBJ databases">
        <title>WGS assembly of Saponaria officinalis var. Norfolk2.</title>
        <authorList>
            <person name="Jenkins J."/>
            <person name="Shu S."/>
            <person name="Grimwood J."/>
            <person name="Barry K."/>
            <person name="Goodstein D."/>
            <person name="Schmutz J."/>
            <person name="Leebens-Mack J."/>
            <person name="Osbourn A."/>
        </authorList>
    </citation>
    <scope>NUCLEOTIDE SEQUENCE [LARGE SCALE GENOMIC DNA]</scope>
    <source>
        <strain evidence="4">JIC</strain>
    </source>
</reference>
<comment type="similarity">
    <text evidence="1">Belongs to the PPR family. P subfamily.</text>
</comment>
<evidence type="ECO:0008006" key="6">
    <source>
        <dbReference type="Google" id="ProtNLM"/>
    </source>
</evidence>
<evidence type="ECO:0000256" key="2">
    <source>
        <dbReference type="ARBA" id="ARBA00022737"/>
    </source>
</evidence>
<dbReference type="AlphaFoldDB" id="A0AAW1H8R7"/>
<evidence type="ECO:0000313" key="5">
    <source>
        <dbReference type="Proteomes" id="UP001443914"/>
    </source>
</evidence>
<keyword evidence="5" id="KW-1185">Reference proteome</keyword>
<dbReference type="PANTHER" id="PTHR47936">
    <property type="entry name" value="PPR_LONG DOMAIN-CONTAINING PROTEIN"/>
    <property type="match status" value="1"/>
</dbReference>
<sequence>MSITTTNYCFHPLNNNNYSTKFITLKTFHHNFSKPCLNFNSFIIVHSTACTTPVLDDITYGFETQDVNDDDNVNKLLLNLLRDPNPSTQQRGLEYYEKAKVGSLGFRPQKTVFKSLLRYLVKSKKWDFVYVVCRDMVVYQVLPDCVFCATIVSDCIKQRKFKTAEMLLESFEFDKKVCAFAYVSAMRSYNKLHMYRVSIDLYERMKSSEVELDCRGYVVVMEAFLKLGNFRKVVEMFSEFNELKGSEKIENLEDVVQVYEVLIEALGKLGQGFKALERFEGMREKGIPSSPSIYASLIGSLAEMREINIVETLVDEAESKEMIKDPALFLKLVIMYVEEGLMDRTLDVVNIMKGANLKVSDCILCAIVNGFAKKRGLKAAAMVYHELVSQGCEPGQVTYASIINVFFRLGIFSKAKKVFDEMQLRGFDRCVVAYSTMIVMYGKTGKLREAMRLLAKMKERGCEPNVWVYNTLIDVHGRANNLRQVDKIWNEMKRKKLKPDRVSYTSIIGAYSKAKEYEACIEFYEEYRMNGGKIDLAMAGIMVGIFSKINRIDELVKLLKNLKDEGTKLDARLYRSALNAMRDAGLQLQIRWLQENFKSFLSESLVDNDTRNRKIHVLDR</sequence>
<gene>
    <name evidence="4" type="ORF">RND81_12G101800</name>
</gene>
<feature type="repeat" description="PPR" evidence="3">
    <location>
        <begin position="430"/>
        <end position="464"/>
    </location>
</feature>
<dbReference type="Pfam" id="PF01535">
    <property type="entry name" value="PPR"/>
    <property type="match status" value="3"/>
</dbReference>
<protein>
    <recommendedName>
        <fullName evidence="6">Pentatricopeptide repeat-containing protein</fullName>
    </recommendedName>
</protein>
<dbReference type="InterPro" id="IPR002885">
    <property type="entry name" value="PPR_rpt"/>
</dbReference>
<dbReference type="InterPro" id="IPR011990">
    <property type="entry name" value="TPR-like_helical_dom_sf"/>
</dbReference>
<dbReference type="PANTHER" id="PTHR47936:SF1">
    <property type="entry name" value="PENTATRICOPEPTIDE REPEAT-CONTAINING PROTEIN GUN1, CHLOROPLASTIC"/>
    <property type="match status" value="1"/>
</dbReference>
<accession>A0AAW1H8R7</accession>
<feature type="repeat" description="PPR" evidence="3">
    <location>
        <begin position="395"/>
        <end position="429"/>
    </location>
</feature>
<comment type="caution">
    <text evidence="4">The sequence shown here is derived from an EMBL/GenBank/DDBJ whole genome shotgun (WGS) entry which is preliminary data.</text>
</comment>
<evidence type="ECO:0000256" key="1">
    <source>
        <dbReference type="ARBA" id="ARBA00007626"/>
    </source>
</evidence>
<feature type="repeat" description="PPR" evidence="3">
    <location>
        <begin position="500"/>
        <end position="534"/>
    </location>
</feature>
<dbReference type="PROSITE" id="PS51375">
    <property type="entry name" value="PPR"/>
    <property type="match status" value="4"/>
</dbReference>
<proteinExistence type="inferred from homology"/>
<name>A0AAW1H8R7_SAPOF</name>
<feature type="repeat" description="PPR" evidence="3">
    <location>
        <begin position="465"/>
        <end position="499"/>
    </location>
</feature>
<dbReference type="Proteomes" id="UP001443914">
    <property type="component" value="Unassembled WGS sequence"/>
</dbReference>
<dbReference type="EMBL" id="JBDFQZ010000012">
    <property type="protein sequence ID" value="KAK9672452.1"/>
    <property type="molecule type" value="Genomic_DNA"/>
</dbReference>
<dbReference type="Pfam" id="PF13041">
    <property type="entry name" value="PPR_2"/>
    <property type="match status" value="1"/>
</dbReference>
<dbReference type="NCBIfam" id="TIGR00756">
    <property type="entry name" value="PPR"/>
    <property type="match status" value="5"/>
</dbReference>
<keyword evidence="2" id="KW-0677">Repeat</keyword>
<organism evidence="4 5">
    <name type="scientific">Saponaria officinalis</name>
    <name type="common">Common soapwort</name>
    <name type="synonym">Lychnis saponaria</name>
    <dbReference type="NCBI Taxonomy" id="3572"/>
    <lineage>
        <taxon>Eukaryota</taxon>
        <taxon>Viridiplantae</taxon>
        <taxon>Streptophyta</taxon>
        <taxon>Embryophyta</taxon>
        <taxon>Tracheophyta</taxon>
        <taxon>Spermatophyta</taxon>
        <taxon>Magnoliopsida</taxon>
        <taxon>eudicotyledons</taxon>
        <taxon>Gunneridae</taxon>
        <taxon>Pentapetalae</taxon>
        <taxon>Caryophyllales</taxon>
        <taxon>Caryophyllaceae</taxon>
        <taxon>Caryophylleae</taxon>
        <taxon>Saponaria</taxon>
    </lineage>
</organism>